<dbReference type="Proteomes" id="UP001157034">
    <property type="component" value="Unassembled WGS sequence"/>
</dbReference>
<dbReference type="EMBL" id="BSVB01000001">
    <property type="protein sequence ID" value="GMA94933.1"/>
    <property type="molecule type" value="Genomic_DNA"/>
</dbReference>
<proteinExistence type="predicted"/>
<organism evidence="1 2">
    <name type="scientific">Pseudolysinimonas kribbensis</name>
    <dbReference type="NCBI Taxonomy" id="433641"/>
    <lineage>
        <taxon>Bacteria</taxon>
        <taxon>Bacillati</taxon>
        <taxon>Actinomycetota</taxon>
        <taxon>Actinomycetes</taxon>
        <taxon>Micrococcales</taxon>
        <taxon>Microbacteriaceae</taxon>
        <taxon>Pseudolysinimonas</taxon>
    </lineage>
</organism>
<comment type="caution">
    <text evidence="1">The sequence shown here is derived from an EMBL/GenBank/DDBJ whole genome shotgun (WGS) entry which is preliminary data.</text>
</comment>
<gene>
    <name evidence="1" type="ORF">GCM10025881_17570</name>
</gene>
<reference evidence="2" key="1">
    <citation type="journal article" date="2019" name="Int. J. Syst. Evol. Microbiol.">
        <title>The Global Catalogue of Microorganisms (GCM) 10K type strain sequencing project: providing services to taxonomists for standard genome sequencing and annotation.</title>
        <authorList>
            <consortium name="The Broad Institute Genomics Platform"/>
            <consortium name="The Broad Institute Genome Sequencing Center for Infectious Disease"/>
            <person name="Wu L."/>
            <person name="Ma J."/>
        </authorList>
    </citation>
    <scope>NUCLEOTIDE SEQUENCE [LARGE SCALE GENOMIC DNA]</scope>
    <source>
        <strain evidence="2">NBRC 108894</strain>
    </source>
</reference>
<keyword evidence="2" id="KW-1185">Reference proteome</keyword>
<accession>A0ABQ6K2S9</accession>
<evidence type="ECO:0000313" key="2">
    <source>
        <dbReference type="Proteomes" id="UP001157034"/>
    </source>
</evidence>
<sequence>MTDYTVTATLHVETSADHAQVQSLLDQGLRELSSIAGRYGVTITDSSATVEEGSAG</sequence>
<protein>
    <submittedName>
        <fullName evidence="1">Uncharacterized protein</fullName>
    </submittedName>
</protein>
<evidence type="ECO:0000313" key="1">
    <source>
        <dbReference type="EMBL" id="GMA94933.1"/>
    </source>
</evidence>
<dbReference type="RefSeq" id="WP_284253797.1">
    <property type="nucleotide sequence ID" value="NZ_BAAAQO010000002.1"/>
</dbReference>
<name>A0ABQ6K2S9_9MICO</name>